<name>A0A177EYJ8_9EURO</name>
<sequence>MTSSHTEQRRHRYIPRIRRTRSSFVLVTSIFIILFTTVSTVVCSMQVSNPTLGVMSDIEEIDRSIEFGVGGSAASKGGDGNEGEARIVGVEQGHGDNAEAHVTDGARDRALEGRRAHGEAREHREAAGSGRVEAHQVTGVQHAEEDEDGHGQRRGNTGTLMENTPFSTRLTLMGNALSFPCDGVVLEESLPSFVRAADAGPEDLHQTRTAGEYNEESWFSLLDVDRIRLEMVPVANGNMHMEQGTVYEIDVVKRTDASNVVLVNPRQRVAKKMPNPVDVVRRAVVNVVKDR</sequence>
<keyword evidence="4" id="KW-1185">Reference proteome</keyword>
<evidence type="ECO:0000313" key="3">
    <source>
        <dbReference type="EMBL" id="OAG36666.1"/>
    </source>
</evidence>
<evidence type="ECO:0000256" key="1">
    <source>
        <dbReference type="SAM" id="MobiDB-lite"/>
    </source>
</evidence>
<feature type="region of interest" description="Disordered" evidence="1">
    <location>
        <begin position="92"/>
        <end position="161"/>
    </location>
</feature>
<dbReference type="GeneID" id="34604279"/>
<organism evidence="3 4">
    <name type="scientific">Fonsecaea monophora</name>
    <dbReference type="NCBI Taxonomy" id="254056"/>
    <lineage>
        <taxon>Eukaryota</taxon>
        <taxon>Fungi</taxon>
        <taxon>Dikarya</taxon>
        <taxon>Ascomycota</taxon>
        <taxon>Pezizomycotina</taxon>
        <taxon>Eurotiomycetes</taxon>
        <taxon>Chaetothyriomycetidae</taxon>
        <taxon>Chaetothyriales</taxon>
        <taxon>Herpotrichiellaceae</taxon>
        <taxon>Fonsecaea</taxon>
    </lineage>
</organism>
<comment type="caution">
    <text evidence="3">The sequence shown here is derived from an EMBL/GenBank/DDBJ whole genome shotgun (WGS) entry which is preliminary data.</text>
</comment>
<feature type="transmembrane region" description="Helical" evidence="2">
    <location>
        <begin position="21"/>
        <end position="42"/>
    </location>
</feature>
<evidence type="ECO:0000256" key="2">
    <source>
        <dbReference type="SAM" id="Phobius"/>
    </source>
</evidence>
<dbReference type="AlphaFoldDB" id="A0A177EYJ8"/>
<proteinExistence type="predicted"/>
<gene>
    <name evidence="3" type="ORF">AYO21_09141</name>
</gene>
<dbReference type="RefSeq" id="XP_022508618.1">
    <property type="nucleotide sequence ID" value="XM_022659079.1"/>
</dbReference>
<keyword evidence="2" id="KW-1133">Transmembrane helix</keyword>
<protein>
    <submittedName>
        <fullName evidence="3">Uncharacterized protein</fullName>
    </submittedName>
</protein>
<dbReference type="Proteomes" id="UP000077002">
    <property type="component" value="Unassembled WGS sequence"/>
</dbReference>
<evidence type="ECO:0000313" key="4">
    <source>
        <dbReference type="Proteomes" id="UP000077002"/>
    </source>
</evidence>
<keyword evidence="2" id="KW-0812">Transmembrane</keyword>
<feature type="compositionally biased region" description="Basic and acidic residues" evidence="1">
    <location>
        <begin position="93"/>
        <end position="126"/>
    </location>
</feature>
<dbReference type="EMBL" id="LVKK01000086">
    <property type="protein sequence ID" value="OAG36666.1"/>
    <property type="molecule type" value="Genomic_DNA"/>
</dbReference>
<keyword evidence="2" id="KW-0472">Membrane</keyword>
<accession>A0A177EYJ8</accession>
<reference evidence="3 4" key="1">
    <citation type="submission" date="2016-03" db="EMBL/GenBank/DDBJ databases">
        <title>Draft genome sequence of the Fonsecaea monophora CBS 269.37.</title>
        <authorList>
            <person name="Bombassaro A."/>
            <person name="Vinicius W.A."/>
            <person name="De Hoog S."/>
            <person name="Sun J."/>
            <person name="Souza E.M."/>
            <person name="Raittz R.T."/>
            <person name="Costa F."/>
            <person name="Leao A.C."/>
            <person name="Tadra-Sfeir M.Z."/>
            <person name="Baura V."/>
            <person name="Balsanelli E."/>
            <person name="Pedrosa F.O."/>
            <person name="Moreno L.F."/>
            <person name="Steffens M.B."/>
            <person name="Xi L."/>
            <person name="Bocca A.L."/>
            <person name="Felipe M.S."/>
            <person name="Teixeira M."/>
            <person name="Telles Filho F.Q."/>
            <person name="Azevedo C.M."/>
            <person name="Gomes R."/>
            <person name="Vicente V.A."/>
        </authorList>
    </citation>
    <scope>NUCLEOTIDE SEQUENCE [LARGE SCALE GENOMIC DNA]</scope>
    <source>
        <strain evidence="3 4">CBS 269.37</strain>
    </source>
</reference>